<evidence type="ECO:0000256" key="1">
    <source>
        <dbReference type="SAM" id="Coils"/>
    </source>
</evidence>
<sequence>MQLIWKIHAAITTTDKVRFESSERWAYWLNVSPHGPEIVQASAQSTSWTMFTEDDAAVNESVSGTGERNCCLAQQTDLIPLGFIITGGTFINCIFRAANFFISGGLFDIVLGNINVAYGYGNNEVFRKNEALQVENEALRGEIEALQARNHALEEEIEVLRRRIAEISRDQ</sequence>
<evidence type="ECO:0000313" key="3">
    <source>
        <dbReference type="Proteomes" id="UP000284706"/>
    </source>
</evidence>
<feature type="coiled-coil region" evidence="1">
    <location>
        <begin position="122"/>
        <end position="170"/>
    </location>
</feature>
<protein>
    <submittedName>
        <fullName evidence="2">Uncharacterized protein</fullName>
    </submittedName>
</protein>
<keyword evidence="1" id="KW-0175">Coiled coil</keyword>
<name>A0A409X8E1_9AGAR</name>
<keyword evidence="3" id="KW-1185">Reference proteome</keyword>
<gene>
    <name evidence="2" type="ORF">CVT26_005272</name>
</gene>
<dbReference type="InParanoid" id="A0A409X8E1"/>
<organism evidence="2 3">
    <name type="scientific">Gymnopilus dilepis</name>
    <dbReference type="NCBI Taxonomy" id="231916"/>
    <lineage>
        <taxon>Eukaryota</taxon>
        <taxon>Fungi</taxon>
        <taxon>Dikarya</taxon>
        <taxon>Basidiomycota</taxon>
        <taxon>Agaricomycotina</taxon>
        <taxon>Agaricomycetes</taxon>
        <taxon>Agaricomycetidae</taxon>
        <taxon>Agaricales</taxon>
        <taxon>Agaricineae</taxon>
        <taxon>Hymenogastraceae</taxon>
        <taxon>Gymnopilus</taxon>
    </lineage>
</organism>
<comment type="caution">
    <text evidence="2">The sequence shown here is derived from an EMBL/GenBank/DDBJ whole genome shotgun (WGS) entry which is preliminary data.</text>
</comment>
<proteinExistence type="predicted"/>
<reference evidence="2 3" key="1">
    <citation type="journal article" date="2018" name="Evol. Lett.">
        <title>Horizontal gene cluster transfer increased hallucinogenic mushroom diversity.</title>
        <authorList>
            <person name="Reynolds H.T."/>
            <person name="Vijayakumar V."/>
            <person name="Gluck-Thaler E."/>
            <person name="Korotkin H.B."/>
            <person name="Matheny P.B."/>
            <person name="Slot J.C."/>
        </authorList>
    </citation>
    <scope>NUCLEOTIDE SEQUENCE [LARGE SCALE GENOMIC DNA]</scope>
    <source>
        <strain evidence="2 3">SRW20</strain>
    </source>
</reference>
<accession>A0A409X8E1</accession>
<dbReference type="EMBL" id="NHYE01003962">
    <property type="protein sequence ID" value="PPQ87049.1"/>
    <property type="molecule type" value="Genomic_DNA"/>
</dbReference>
<dbReference type="Proteomes" id="UP000284706">
    <property type="component" value="Unassembled WGS sequence"/>
</dbReference>
<dbReference type="AlphaFoldDB" id="A0A409X8E1"/>
<evidence type="ECO:0000313" key="2">
    <source>
        <dbReference type="EMBL" id="PPQ87049.1"/>
    </source>
</evidence>